<organism evidence="2 3">
    <name type="scientific">Desulfitobacterium dehalogenans</name>
    <dbReference type="NCBI Taxonomy" id="36854"/>
    <lineage>
        <taxon>Bacteria</taxon>
        <taxon>Bacillati</taxon>
        <taxon>Bacillota</taxon>
        <taxon>Clostridia</taxon>
        <taxon>Eubacteriales</taxon>
        <taxon>Desulfitobacteriaceae</taxon>
        <taxon>Desulfitobacterium</taxon>
    </lineage>
</organism>
<protein>
    <submittedName>
        <fullName evidence="2">Uncharacterized protein</fullName>
    </submittedName>
</protein>
<feature type="transmembrane region" description="Helical" evidence="1">
    <location>
        <begin position="12"/>
        <end position="33"/>
    </location>
</feature>
<feature type="transmembrane region" description="Helical" evidence="1">
    <location>
        <begin position="129"/>
        <end position="150"/>
    </location>
</feature>
<gene>
    <name evidence="2" type="ORF">GX523_05810</name>
</gene>
<sequence length="154" mass="17623">MKHFLKNPAVNAIGLSLFTAFYGLIFIVTSGHLEFKNLLYYNRATDIHPFWTGWSNFLASGHHAYIAYALIGITVLVVLMLIFRRHHYDEYHTAYLIQCLAVAAILTLAAIAGFYLMILSEPNGIVEKFTLFIVIHWTTVVLADLVYVLVCRWR</sequence>
<evidence type="ECO:0000313" key="2">
    <source>
        <dbReference type="EMBL" id="HHY26256.1"/>
    </source>
</evidence>
<keyword evidence="1" id="KW-0472">Membrane</keyword>
<dbReference type="EMBL" id="DUTF01000133">
    <property type="protein sequence ID" value="HHY26256.1"/>
    <property type="molecule type" value="Genomic_DNA"/>
</dbReference>
<evidence type="ECO:0000256" key="1">
    <source>
        <dbReference type="SAM" id="Phobius"/>
    </source>
</evidence>
<feature type="transmembrane region" description="Helical" evidence="1">
    <location>
        <begin position="65"/>
        <end position="83"/>
    </location>
</feature>
<dbReference type="Proteomes" id="UP000553059">
    <property type="component" value="Unassembled WGS sequence"/>
</dbReference>
<name>A0A7C7D4U5_9FIRM</name>
<keyword evidence="1" id="KW-1133">Transmembrane helix</keyword>
<evidence type="ECO:0000313" key="3">
    <source>
        <dbReference type="Proteomes" id="UP000553059"/>
    </source>
</evidence>
<proteinExistence type="predicted"/>
<comment type="caution">
    <text evidence="2">The sequence shown here is derived from an EMBL/GenBank/DDBJ whole genome shotgun (WGS) entry which is preliminary data.</text>
</comment>
<reference evidence="2 3" key="1">
    <citation type="journal article" date="2020" name="Biotechnol. Biofuels">
        <title>New insights from the biogas microbiome by comprehensive genome-resolved metagenomics of nearly 1600 species originating from multiple anaerobic digesters.</title>
        <authorList>
            <person name="Campanaro S."/>
            <person name="Treu L."/>
            <person name="Rodriguez-R L.M."/>
            <person name="Kovalovszki A."/>
            <person name="Ziels R.M."/>
            <person name="Maus I."/>
            <person name="Zhu X."/>
            <person name="Kougias P.G."/>
            <person name="Basile A."/>
            <person name="Luo G."/>
            <person name="Schluter A."/>
            <person name="Konstantinidis K.T."/>
            <person name="Angelidaki I."/>
        </authorList>
    </citation>
    <scope>NUCLEOTIDE SEQUENCE [LARGE SCALE GENOMIC DNA]</scope>
    <source>
        <strain evidence="2">AS05jafATM_4</strain>
    </source>
</reference>
<keyword evidence="1" id="KW-0812">Transmembrane</keyword>
<feature type="transmembrane region" description="Helical" evidence="1">
    <location>
        <begin position="95"/>
        <end position="117"/>
    </location>
</feature>
<dbReference type="AlphaFoldDB" id="A0A7C7D4U5"/>
<accession>A0A7C7D4U5</accession>